<keyword evidence="7" id="KW-0007">Acetylation</keyword>
<dbReference type="GO" id="GO:0016567">
    <property type="term" value="P:protein ubiquitination"/>
    <property type="evidence" value="ECO:0007669"/>
    <property type="project" value="InterPro"/>
</dbReference>
<accession>A0A8S2GBZ4</accession>
<evidence type="ECO:0000313" key="10">
    <source>
        <dbReference type="EMBL" id="CAF1682694.1"/>
    </source>
</evidence>
<sequence length="44" mass="4990">KIDNPTSVQSLAKVLPPLFAQEAEEEEPELMPIEARIRMRNLGK</sequence>
<keyword evidence="9" id="KW-0131">Cell cycle</keyword>
<organism evidence="10 12">
    <name type="scientific">Didymodactylos carnosus</name>
    <dbReference type="NCBI Taxonomy" id="1234261"/>
    <lineage>
        <taxon>Eukaryota</taxon>
        <taxon>Metazoa</taxon>
        <taxon>Spiralia</taxon>
        <taxon>Gnathifera</taxon>
        <taxon>Rotifera</taxon>
        <taxon>Eurotatoria</taxon>
        <taxon>Bdelloidea</taxon>
        <taxon>Philodinida</taxon>
        <taxon>Philodinidae</taxon>
        <taxon>Didymodactylos</taxon>
    </lineage>
</organism>
<keyword evidence="8" id="KW-0539">Nucleus</keyword>
<gene>
    <name evidence="10" type="ORF">OVA965_LOCUS46121</name>
    <name evidence="11" type="ORF">TMI583_LOCUS50387</name>
</gene>
<proteinExistence type="predicted"/>
<evidence type="ECO:0000256" key="7">
    <source>
        <dbReference type="ARBA" id="ARBA00022990"/>
    </source>
</evidence>
<comment type="function">
    <text evidence="1">May be involved in cell cycle regulation.</text>
</comment>
<keyword evidence="5" id="KW-0597">Phosphoprotein</keyword>
<comment type="caution">
    <text evidence="10">The sequence shown here is derived from an EMBL/GenBank/DDBJ whole genome shotgun (WGS) entry which is preliminary data.</text>
</comment>
<reference evidence="10" key="1">
    <citation type="submission" date="2021-02" db="EMBL/GenBank/DDBJ databases">
        <authorList>
            <person name="Nowell W R."/>
        </authorList>
    </citation>
    <scope>NUCLEOTIDE SEQUENCE</scope>
</reference>
<evidence type="ECO:0000256" key="1">
    <source>
        <dbReference type="ARBA" id="ARBA00002646"/>
    </source>
</evidence>
<dbReference type="Pfam" id="PF15473">
    <property type="entry name" value="PCNP"/>
    <property type="match status" value="1"/>
</dbReference>
<feature type="non-terminal residue" evidence="10">
    <location>
        <position position="1"/>
    </location>
</feature>
<evidence type="ECO:0000313" key="12">
    <source>
        <dbReference type="Proteomes" id="UP000677228"/>
    </source>
</evidence>
<evidence type="ECO:0000256" key="5">
    <source>
        <dbReference type="ARBA" id="ARBA00022553"/>
    </source>
</evidence>
<protein>
    <recommendedName>
        <fullName evidence="4">PEST proteolytic signal-containing nuclear protein</fullName>
    </recommendedName>
</protein>
<evidence type="ECO:0000256" key="3">
    <source>
        <dbReference type="ARBA" id="ARBA00011097"/>
    </source>
</evidence>
<evidence type="ECO:0000256" key="8">
    <source>
        <dbReference type="ARBA" id="ARBA00023242"/>
    </source>
</evidence>
<dbReference type="Proteomes" id="UP000682733">
    <property type="component" value="Unassembled WGS sequence"/>
</dbReference>
<dbReference type="AlphaFoldDB" id="A0A8S2GBZ4"/>
<keyword evidence="6" id="KW-0832">Ubl conjugation</keyword>
<dbReference type="EMBL" id="CAJNOK010080888">
    <property type="protein sequence ID" value="CAF1682694.1"/>
    <property type="molecule type" value="Genomic_DNA"/>
</dbReference>
<dbReference type="EMBL" id="CAJOBA010121278">
    <property type="protein sequence ID" value="CAF4580769.1"/>
    <property type="molecule type" value="Genomic_DNA"/>
</dbReference>
<dbReference type="InterPro" id="IPR029169">
    <property type="entry name" value="PCNP"/>
</dbReference>
<comment type="subcellular location">
    <subcellularLocation>
        <location evidence="2">Nucleus</location>
    </subcellularLocation>
</comment>
<dbReference type="Proteomes" id="UP000677228">
    <property type="component" value="Unassembled WGS sequence"/>
</dbReference>
<evidence type="ECO:0000256" key="6">
    <source>
        <dbReference type="ARBA" id="ARBA00022843"/>
    </source>
</evidence>
<evidence type="ECO:0000256" key="4">
    <source>
        <dbReference type="ARBA" id="ARBA00022059"/>
    </source>
</evidence>
<evidence type="ECO:0000313" key="11">
    <source>
        <dbReference type="EMBL" id="CAF4580769.1"/>
    </source>
</evidence>
<name>A0A8S2GBZ4_9BILA</name>
<dbReference type="GO" id="GO:0005634">
    <property type="term" value="C:nucleus"/>
    <property type="evidence" value="ECO:0007669"/>
    <property type="project" value="UniProtKB-SubCell"/>
</dbReference>
<comment type="subunit">
    <text evidence="3">Interacts with UHRF2/NIRF.</text>
</comment>
<evidence type="ECO:0000256" key="9">
    <source>
        <dbReference type="ARBA" id="ARBA00023306"/>
    </source>
</evidence>
<evidence type="ECO:0000256" key="2">
    <source>
        <dbReference type="ARBA" id="ARBA00004123"/>
    </source>
</evidence>